<organism evidence="1 2">
    <name type="scientific">Elysia crispata</name>
    <name type="common">lettuce slug</name>
    <dbReference type="NCBI Taxonomy" id="231223"/>
    <lineage>
        <taxon>Eukaryota</taxon>
        <taxon>Metazoa</taxon>
        <taxon>Spiralia</taxon>
        <taxon>Lophotrochozoa</taxon>
        <taxon>Mollusca</taxon>
        <taxon>Gastropoda</taxon>
        <taxon>Heterobranchia</taxon>
        <taxon>Euthyneura</taxon>
        <taxon>Panpulmonata</taxon>
        <taxon>Sacoglossa</taxon>
        <taxon>Placobranchoidea</taxon>
        <taxon>Plakobranchidae</taxon>
        <taxon>Elysia</taxon>
    </lineage>
</organism>
<name>A0AAE1AIV0_9GAST</name>
<keyword evidence="2" id="KW-1185">Reference proteome</keyword>
<accession>A0AAE1AIV0</accession>
<evidence type="ECO:0000313" key="1">
    <source>
        <dbReference type="EMBL" id="KAK3788675.1"/>
    </source>
</evidence>
<reference evidence="1" key="1">
    <citation type="journal article" date="2023" name="G3 (Bethesda)">
        <title>A reference genome for the long-term kleptoplast-retaining sea slug Elysia crispata morphotype clarki.</title>
        <authorList>
            <person name="Eastman K.E."/>
            <person name="Pendleton A.L."/>
            <person name="Shaikh M.A."/>
            <person name="Suttiyut T."/>
            <person name="Ogas R."/>
            <person name="Tomko P."/>
            <person name="Gavelis G."/>
            <person name="Widhalm J.R."/>
            <person name="Wisecaver J.H."/>
        </authorList>
    </citation>
    <scope>NUCLEOTIDE SEQUENCE</scope>
    <source>
        <strain evidence="1">ECLA1</strain>
    </source>
</reference>
<comment type="caution">
    <text evidence="1">The sequence shown here is derived from an EMBL/GenBank/DDBJ whole genome shotgun (WGS) entry which is preliminary data.</text>
</comment>
<dbReference type="EMBL" id="JAWDGP010001750">
    <property type="protein sequence ID" value="KAK3788675.1"/>
    <property type="molecule type" value="Genomic_DNA"/>
</dbReference>
<sequence>MDTAFYHDFLCKRPHELLTSRFLRSHQASLQARNQALSATLNPGPVKKSNFSSQLAEVERMCLWSCRSSHFRGPGVNGSPQWPGDRAGIRVAWTRQNLYHPIRWKDEMTAGSLRVEGSTL</sequence>
<gene>
    <name evidence="1" type="ORF">RRG08_016694</name>
</gene>
<dbReference type="Proteomes" id="UP001283361">
    <property type="component" value="Unassembled WGS sequence"/>
</dbReference>
<dbReference type="AlphaFoldDB" id="A0AAE1AIV0"/>
<evidence type="ECO:0000313" key="2">
    <source>
        <dbReference type="Proteomes" id="UP001283361"/>
    </source>
</evidence>
<proteinExistence type="predicted"/>
<protein>
    <submittedName>
        <fullName evidence="1">Uncharacterized protein</fullName>
    </submittedName>
</protein>